<dbReference type="Proteomes" id="UP001358417">
    <property type="component" value="Unassembled WGS sequence"/>
</dbReference>
<feature type="region of interest" description="Disordered" evidence="1">
    <location>
        <begin position="1073"/>
        <end position="1114"/>
    </location>
</feature>
<feature type="compositionally biased region" description="Polar residues" evidence="1">
    <location>
        <begin position="857"/>
        <end position="876"/>
    </location>
</feature>
<feature type="compositionally biased region" description="Polar residues" evidence="1">
    <location>
        <begin position="886"/>
        <end position="901"/>
    </location>
</feature>
<feature type="compositionally biased region" description="Polar residues" evidence="1">
    <location>
        <begin position="284"/>
        <end position="305"/>
    </location>
</feature>
<evidence type="ECO:0000313" key="2">
    <source>
        <dbReference type="EMBL" id="KAK5048268.1"/>
    </source>
</evidence>
<accession>A0AAV9N596</accession>
<feature type="compositionally biased region" description="Low complexity" evidence="1">
    <location>
        <begin position="1074"/>
        <end position="1093"/>
    </location>
</feature>
<feature type="compositionally biased region" description="Basic residues" evidence="1">
    <location>
        <begin position="1048"/>
        <end position="1057"/>
    </location>
</feature>
<feature type="region of interest" description="Disordered" evidence="1">
    <location>
        <begin position="282"/>
        <end position="398"/>
    </location>
</feature>
<feature type="compositionally biased region" description="Polar residues" evidence="1">
    <location>
        <begin position="1"/>
        <end position="23"/>
    </location>
</feature>
<dbReference type="EMBL" id="JAVRRD010000022">
    <property type="protein sequence ID" value="KAK5048268.1"/>
    <property type="molecule type" value="Genomic_DNA"/>
</dbReference>
<keyword evidence="3" id="KW-1185">Reference proteome</keyword>
<gene>
    <name evidence="2" type="ORF">LTR84_005938</name>
</gene>
<feature type="compositionally biased region" description="Low complexity" evidence="1">
    <location>
        <begin position="585"/>
        <end position="597"/>
    </location>
</feature>
<feature type="compositionally biased region" description="Polar residues" evidence="1">
    <location>
        <begin position="338"/>
        <end position="354"/>
    </location>
</feature>
<evidence type="ECO:0000313" key="3">
    <source>
        <dbReference type="Proteomes" id="UP001358417"/>
    </source>
</evidence>
<name>A0AAV9N596_9EURO</name>
<dbReference type="GeneID" id="89974112"/>
<feature type="compositionally biased region" description="Polar residues" evidence="1">
    <location>
        <begin position="361"/>
        <end position="371"/>
    </location>
</feature>
<feature type="region of interest" description="Disordered" evidence="1">
    <location>
        <begin position="763"/>
        <end position="1061"/>
    </location>
</feature>
<feature type="region of interest" description="Disordered" evidence="1">
    <location>
        <begin position="563"/>
        <end position="612"/>
    </location>
</feature>
<comment type="caution">
    <text evidence="2">The sequence shown here is derived from an EMBL/GenBank/DDBJ whole genome shotgun (WGS) entry which is preliminary data.</text>
</comment>
<sequence length="1137" mass="123068">MSAQSGRTTATSTHGSKGSNAGQTLVRAPVHPVPQLQKPFEESMLESLNDLLDQDVPLDAMTRRTMLLEAPTYDRVIAGRWKQKPGEKYHPLWKLIAQMSFGMHLLAENMALSEEEVMRILQSHVDDIDGFLERTTEDLELAQSDIHERLRCLKLPLAHGEVFDRMLEDRTFRASILDGNEKIDHVITRTKRSAKDALKDVQKGFDATNTLEKYLAKLQTTWQRQSPEHEAVLVAMLGNAEGWRRAFLELHLEGNKLAGTLKKLGEVVAEMQRRAAAVSRNIIARQQRSKQSTSHRSVMLSQSGSVVDHKPLPTEPGQVKSTRTSSRSTNATTFSSRPGSGNKSSQGLSSGQSPESKRNASTDMTYQSISYQAKALDQSRSHPSADQTQMTGGLLIHPDGEHPIELPADVPEEVLRQAPVSVKNRMSMTLGLAVKDKSEHRISSVYFPRALGELLKSPGTSQMLLTPQANTASKGTPLSAVITSPSYMLEAQADYFGTSENTPTFGKAQSQNQHGLVSSPILPAAARGSVRASIIEPGTRTRSSSIPNPAFTSHPAVMAMATPPTELPVPLSPHEPLQTSDSGKPSAPSSIATPSSIGEPGPAMGETDTLRSASVSEPRILVEDSEITVALIPASAEEETFSAAEAKKAELTQKAVASQLGMRHQSSQEVISPQQEESSRNLEQVPEVPTSAPPPPPEAAVTETAVTRQAPVQDEQVDIIIHISESDRPKEQFFAELEATVPTPKQSNQDFGPVELEAPDLSFRLPPRQLASSSNPDKEIPRASIRQLDDFFKLPPRPMASSSSLGKETVRASTGQFDTSFKLPPRPFASSSDDKKIPRASTGQFNDSFKLPPRPNALSNGSEKGNARASTGQFNDSFKLPPRPAESSSNVNQIVPPSKTGQLVEFFKLPTERTIKPGMKPKDFGDRRNQEPIRPLKLELTKKNGKMVPVATSSPAGMKARESPGPSKLRMDVVADIIETMSNTPPGSPIHDSNRSSSASSNSAQRWSHRSTRSLGPPEQAPAPPGPGGRSMVNPDFAAAGQFEGERKQKRGSKKKSSGFVNINKEKWKNLFLNNGSSTNASSSSGASTANTSDKTHNSTTRPNSEGVPAAEMMTGSGKDVLWFKGDSKKSLGVSSV</sequence>
<feature type="compositionally biased region" description="Basic and acidic residues" evidence="1">
    <location>
        <begin position="910"/>
        <end position="942"/>
    </location>
</feature>
<dbReference type="AlphaFoldDB" id="A0AAV9N596"/>
<reference evidence="2 3" key="1">
    <citation type="submission" date="2023-08" db="EMBL/GenBank/DDBJ databases">
        <title>Black Yeasts Isolated from many extreme environments.</title>
        <authorList>
            <person name="Coleine C."/>
            <person name="Stajich J.E."/>
            <person name="Selbmann L."/>
        </authorList>
    </citation>
    <scope>NUCLEOTIDE SEQUENCE [LARGE SCALE GENOMIC DNA]</scope>
    <source>
        <strain evidence="2 3">CCFEE 5792</strain>
    </source>
</reference>
<feature type="compositionally biased region" description="Polar residues" evidence="1">
    <location>
        <begin position="381"/>
        <end position="391"/>
    </location>
</feature>
<feature type="compositionally biased region" description="Basic and acidic residues" evidence="1">
    <location>
        <begin position="776"/>
        <end position="792"/>
    </location>
</feature>
<feature type="compositionally biased region" description="Low complexity" evidence="1">
    <location>
        <begin position="995"/>
        <end position="1006"/>
    </location>
</feature>
<protein>
    <submittedName>
        <fullName evidence="2">Uncharacterized protein</fullName>
    </submittedName>
</protein>
<feature type="compositionally biased region" description="Polar residues" evidence="1">
    <location>
        <begin position="664"/>
        <end position="676"/>
    </location>
</feature>
<feature type="compositionally biased region" description="Polar residues" evidence="1">
    <location>
        <begin position="800"/>
        <end position="819"/>
    </location>
</feature>
<organism evidence="2 3">
    <name type="scientific">Exophiala bonariae</name>
    <dbReference type="NCBI Taxonomy" id="1690606"/>
    <lineage>
        <taxon>Eukaryota</taxon>
        <taxon>Fungi</taxon>
        <taxon>Dikarya</taxon>
        <taxon>Ascomycota</taxon>
        <taxon>Pezizomycotina</taxon>
        <taxon>Eurotiomycetes</taxon>
        <taxon>Chaetothyriomycetidae</taxon>
        <taxon>Chaetothyriales</taxon>
        <taxon>Herpotrichiellaceae</taxon>
        <taxon>Exophiala</taxon>
    </lineage>
</organism>
<feature type="compositionally biased region" description="Low complexity" evidence="1">
    <location>
        <begin position="321"/>
        <end position="337"/>
    </location>
</feature>
<dbReference type="RefSeq" id="XP_064703726.1">
    <property type="nucleotide sequence ID" value="XM_064849502.1"/>
</dbReference>
<feature type="region of interest" description="Disordered" evidence="1">
    <location>
        <begin position="1"/>
        <end position="26"/>
    </location>
</feature>
<feature type="region of interest" description="Disordered" evidence="1">
    <location>
        <begin position="658"/>
        <end position="713"/>
    </location>
</feature>
<evidence type="ECO:0000256" key="1">
    <source>
        <dbReference type="SAM" id="MobiDB-lite"/>
    </source>
</evidence>
<proteinExistence type="predicted"/>